<dbReference type="GO" id="GO:0016791">
    <property type="term" value="F:phosphatase activity"/>
    <property type="evidence" value="ECO:0007669"/>
    <property type="project" value="TreeGrafter"/>
</dbReference>
<dbReference type="SUPFAM" id="SSF101215">
    <property type="entry name" value="KaiA/RbsU domain"/>
    <property type="match status" value="1"/>
</dbReference>
<dbReference type="EMBL" id="SCHB01000012">
    <property type="protein sequence ID" value="TBW70159.1"/>
    <property type="molecule type" value="Genomic_DNA"/>
</dbReference>
<dbReference type="OMA" id="CYELFCK"/>
<dbReference type="InterPro" id="IPR014787">
    <property type="entry name" value="PSer_Pase_RsbU_N"/>
</dbReference>
<evidence type="ECO:0000313" key="7">
    <source>
        <dbReference type="Proteomes" id="UP000293637"/>
    </source>
</evidence>
<dbReference type="SMART" id="SM00331">
    <property type="entry name" value="PP2C_SIG"/>
    <property type="match status" value="1"/>
</dbReference>
<dbReference type="STRING" id="28035.B6N84_04485"/>
<evidence type="ECO:0000313" key="4">
    <source>
        <dbReference type="EMBL" id="QEX38454.1"/>
    </source>
</evidence>
<evidence type="ECO:0000256" key="1">
    <source>
        <dbReference type="ARBA" id="ARBA00022801"/>
    </source>
</evidence>
<dbReference type="SUPFAM" id="SSF81606">
    <property type="entry name" value="PP2C-like"/>
    <property type="match status" value="1"/>
</dbReference>
<proteinExistence type="predicted"/>
<dbReference type="GeneID" id="58091636"/>
<dbReference type="InterPro" id="IPR017944">
    <property type="entry name" value="KaiA/RbsU_helical_domain_sf"/>
</dbReference>
<dbReference type="RefSeq" id="WP_002461191.1">
    <property type="nucleotide sequence ID" value="NZ_AP021848.1"/>
</dbReference>
<name>A0A133Q7Z4_STALU</name>
<dbReference type="Gene3D" id="3.60.40.10">
    <property type="entry name" value="PPM-type phosphatase domain"/>
    <property type="match status" value="1"/>
</dbReference>
<dbReference type="Proteomes" id="UP000325462">
    <property type="component" value="Chromosome"/>
</dbReference>
<dbReference type="PROSITE" id="PS51746">
    <property type="entry name" value="PPM_2"/>
    <property type="match status" value="1"/>
</dbReference>
<dbReference type="Gene3D" id="1.10.1240.30">
    <property type="entry name" value="KaiA/RbsU domain"/>
    <property type="match status" value="1"/>
</dbReference>
<reference evidence="3 6" key="1">
    <citation type="submission" date="2016-01" db="EMBL/GenBank/DDBJ databases">
        <authorList>
            <person name="Mitreva M."/>
            <person name="Pepin K.H."/>
            <person name="Mihindukulasuriya K.A."/>
            <person name="Fulton R."/>
            <person name="Fronick C."/>
            <person name="O'Laughlin M."/>
            <person name="Miner T."/>
            <person name="Herter B."/>
            <person name="Rosa B.A."/>
            <person name="Cordes M."/>
            <person name="Tomlinson C."/>
            <person name="Wollam A."/>
            <person name="Palsikar V.B."/>
            <person name="Mardis E.R."/>
            <person name="Wilson R.K."/>
        </authorList>
    </citation>
    <scope>NUCLEOTIDE SEQUENCE [LARGE SCALE GENOMIC DNA]</scope>
    <source>
        <strain evidence="3 6">MJR7738</strain>
    </source>
</reference>
<reference evidence="5 7" key="2">
    <citation type="journal article" date="2019" name="Sci. Transl. Med.">
        <title>Quorum sensing between bacterial species on the skin protects against epidermal injury in atopic dermatitis.</title>
        <authorList>
            <person name="Williams M.R."/>
        </authorList>
    </citation>
    <scope>NUCLEOTIDE SEQUENCE [LARGE SCALE GENOMIC DNA]</scope>
    <source>
        <strain evidence="5 7">E7</strain>
    </source>
</reference>
<accession>A0A133Q7Z4</accession>
<dbReference type="Proteomes" id="UP000070063">
    <property type="component" value="Unassembled WGS sequence"/>
</dbReference>
<keyword evidence="8" id="KW-1185">Reference proteome</keyword>
<evidence type="ECO:0000313" key="5">
    <source>
        <dbReference type="EMBL" id="TBW70159.1"/>
    </source>
</evidence>
<evidence type="ECO:0000313" key="6">
    <source>
        <dbReference type="Proteomes" id="UP000070063"/>
    </source>
</evidence>
<keyword evidence="1" id="KW-0378">Hydrolase</keyword>
<protein>
    <submittedName>
        <fullName evidence="4">PP2C family protein-serine/threonine phosphatase</fullName>
    </submittedName>
    <submittedName>
        <fullName evidence="3">Phosphoserine phosphatase RsbU</fullName>
    </submittedName>
    <submittedName>
        <fullName evidence="5">Serine/threonine protein phosphatase</fullName>
    </submittedName>
</protein>
<sequence length="333" mass="38311">MEEFKKHYKELLDESIATGVQPQLLEKCENYTSEVIKKDILPEDIVEIHKNYISSLSLEEHKILDTLDVLKEVVRGFGYSYRDYQKLVNKLQFHDKEIDLASRLQQTMLKADIPQFDSIQIGVISVAAQKVSGDYFNLIDHKDGTMSFAIADVIGKGIPAALAMSMIKFGMDSYGHSQLPSDGLKRLNRVVEKNVNQNMFVTMFYGLYEEMNHLLYCSSAGHEPGYIYRAETEEFEEIEVRGRVLGVSQNTRYHQQEIAVNLNDLIIIFTDGVTEARNSMGEFISKKDLLNLIHKYKHMHPQDIVQLLYEAILKIQNPNKRDDMTILIIKRVN</sequence>
<evidence type="ECO:0000313" key="3">
    <source>
        <dbReference type="EMBL" id="KXA38995.1"/>
    </source>
</evidence>
<gene>
    <name evidence="5" type="ORF">EQ812_12220</name>
    <name evidence="4" type="ORF">FO454_05835</name>
    <name evidence="3" type="ORF">HMPREF3225_00942</name>
</gene>
<dbReference type="Proteomes" id="UP000293637">
    <property type="component" value="Unassembled WGS sequence"/>
</dbReference>
<dbReference type="Pfam" id="PF08673">
    <property type="entry name" value="RsbU_N"/>
    <property type="match status" value="1"/>
</dbReference>
<dbReference type="PANTHER" id="PTHR43156">
    <property type="entry name" value="STAGE II SPORULATION PROTEIN E-RELATED"/>
    <property type="match status" value="1"/>
</dbReference>
<dbReference type="InterPro" id="IPR052016">
    <property type="entry name" value="Bact_Sigma-Reg"/>
</dbReference>
<dbReference type="InterPro" id="IPR036457">
    <property type="entry name" value="PPM-type-like_dom_sf"/>
</dbReference>
<dbReference type="PANTHER" id="PTHR43156:SF15">
    <property type="entry name" value="PHOSPHOSERINE PHOSPHATASE RSBU"/>
    <property type="match status" value="1"/>
</dbReference>
<dbReference type="eggNOG" id="COG2208">
    <property type="taxonomic scope" value="Bacteria"/>
</dbReference>
<dbReference type="AlphaFoldDB" id="A0A133Q7Z4"/>
<reference evidence="4 8" key="3">
    <citation type="submission" date="2019-07" db="EMBL/GenBank/DDBJ databases">
        <title>Comparative genome analysis of staphylococcus lugdunensis shows clonal complex-dependent diversity of the putative virulence factor, ess/type vii locus.</title>
        <authorList>
            <person name="Lebeurre J."/>
            <person name="Dahyot S."/>
            <person name="Diene S."/>
            <person name="Paulay A."/>
            <person name="Aubourg M."/>
            <person name="Argemi X."/>
            <person name="Giard J.-C."/>
            <person name="Tournier I."/>
            <person name="Francois P."/>
            <person name="Pestel-Caron M."/>
        </authorList>
    </citation>
    <scope>NUCLEOTIDE SEQUENCE [LARGE SCALE GENOMIC DNA]</scope>
    <source>
        <strain evidence="4 8">SL13</strain>
    </source>
</reference>
<dbReference type="EMBL" id="CP041722">
    <property type="protein sequence ID" value="QEX38454.1"/>
    <property type="molecule type" value="Genomic_DNA"/>
</dbReference>
<dbReference type="InterPro" id="IPR001932">
    <property type="entry name" value="PPM-type_phosphatase-like_dom"/>
</dbReference>
<dbReference type="Pfam" id="PF07228">
    <property type="entry name" value="SpoIIE"/>
    <property type="match status" value="1"/>
</dbReference>
<feature type="domain" description="PPM-type phosphatase" evidence="2">
    <location>
        <begin position="120"/>
        <end position="331"/>
    </location>
</feature>
<evidence type="ECO:0000259" key="2">
    <source>
        <dbReference type="PROSITE" id="PS51746"/>
    </source>
</evidence>
<evidence type="ECO:0000313" key="8">
    <source>
        <dbReference type="Proteomes" id="UP000325462"/>
    </source>
</evidence>
<organism evidence="5 7">
    <name type="scientific">Staphylococcus lugdunensis</name>
    <dbReference type="NCBI Taxonomy" id="28035"/>
    <lineage>
        <taxon>Bacteria</taxon>
        <taxon>Bacillati</taxon>
        <taxon>Bacillota</taxon>
        <taxon>Bacilli</taxon>
        <taxon>Bacillales</taxon>
        <taxon>Staphylococcaceae</taxon>
        <taxon>Staphylococcus</taxon>
    </lineage>
</organism>
<dbReference type="EMBL" id="LRQI01000033">
    <property type="protein sequence ID" value="KXA38995.1"/>
    <property type="molecule type" value="Genomic_DNA"/>
</dbReference>
<dbReference type="SMART" id="SM00332">
    <property type="entry name" value="PP2Cc"/>
    <property type="match status" value="1"/>
</dbReference>